<keyword evidence="2" id="KW-1185">Reference proteome</keyword>
<sequence>EKQEITIEKEKCNKQKCITIVKALQLFGELSVGDRKRVDWVHHEQSSFEVRKPDMKCNFHNPVRPEIRQCPHLLSRPVSVTPLWFSILRFFQILRGFFNELHTSIRLLRLTGLKPSFSNIYSQIDLILTWQILFFNEKIWAIRAQCKASCKHGTKPRHSSTQGGSIVHFRLIGTCPPIIRFLAILLLQCSYKVDPLCMDSWLSAYPMYLLCFHFINVLNYESLGNCTGPIQEFGDDGFMIWMAGSIIYVCSKQNPFIHMSFLILFNFTAADLPGCAPSGCIILCFQVFSSIGALRPKNVCVNFIHFCEARNLEGILDRWSKNLVLWHLKVPKTARPLGVDGLGKWEMDQLRWVYVCCHSLSFSGMGGHASDRKRERHSEREREREDWGSQCHCCRSSIS</sequence>
<organism evidence="1 2">
    <name type="scientific">Malus domestica</name>
    <name type="common">Apple</name>
    <name type="synonym">Pyrus malus</name>
    <dbReference type="NCBI Taxonomy" id="3750"/>
    <lineage>
        <taxon>Eukaryota</taxon>
        <taxon>Viridiplantae</taxon>
        <taxon>Streptophyta</taxon>
        <taxon>Embryophyta</taxon>
        <taxon>Tracheophyta</taxon>
        <taxon>Spermatophyta</taxon>
        <taxon>Magnoliopsida</taxon>
        <taxon>eudicotyledons</taxon>
        <taxon>Gunneridae</taxon>
        <taxon>Pentapetalae</taxon>
        <taxon>rosids</taxon>
        <taxon>fabids</taxon>
        <taxon>Rosales</taxon>
        <taxon>Rosaceae</taxon>
        <taxon>Amygdaloideae</taxon>
        <taxon>Maleae</taxon>
        <taxon>Malus</taxon>
    </lineage>
</organism>
<comment type="caution">
    <text evidence="1">The sequence shown here is derived from an EMBL/GenBank/DDBJ whole genome shotgun (WGS) entry which is preliminary data.</text>
</comment>
<dbReference type="AlphaFoldDB" id="A0A498HLK7"/>
<dbReference type="Proteomes" id="UP000290289">
    <property type="component" value="Chromosome 16"/>
</dbReference>
<accession>A0A498HLK7</accession>
<name>A0A498HLK7_MALDO</name>
<gene>
    <name evidence="1" type="ORF">DVH24_025310</name>
</gene>
<evidence type="ECO:0000313" key="2">
    <source>
        <dbReference type="Proteomes" id="UP000290289"/>
    </source>
</evidence>
<reference evidence="1 2" key="1">
    <citation type="submission" date="2018-10" db="EMBL/GenBank/DDBJ databases">
        <title>A high-quality apple genome assembly.</title>
        <authorList>
            <person name="Hu J."/>
        </authorList>
    </citation>
    <scope>NUCLEOTIDE SEQUENCE [LARGE SCALE GENOMIC DNA]</scope>
    <source>
        <strain evidence="2">cv. HFTH1</strain>
        <tissue evidence="1">Young leaf</tissue>
    </source>
</reference>
<evidence type="ECO:0000313" key="1">
    <source>
        <dbReference type="EMBL" id="RXH71809.1"/>
    </source>
</evidence>
<proteinExistence type="predicted"/>
<dbReference type="EMBL" id="RDQH01000342">
    <property type="protein sequence ID" value="RXH71809.1"/>
    <property type="molecule type" value="Genomic_DNA"/>
</dbReference>
<protein>
    <submittedName>
        <fullName evidence="1">Uncharacterized protein</fullName>
    </submittedName>
</protein>
<feature type="non-terminal residue" evidence="1">
    <location>
        <position position="1"/>
    </location>
</feature>